<dbReference type="RefSeq" id="WP_069328715.1">
    <property type="nucleotide sequence ID" value="NZ_MDER01000063.1"/>
</dbReference>
<name>A0A1E3L0G0_9BACL</name>
<gene>
    <name evidence="2" type="ORF">PTI45_03322</name>
</gene>
<dbReference type="AlphaFoldDB" id="A0A1E3L0G0"/>
<sequence length="157" mass="17592">MNYSKYATSVIGLILTMTFFISPTSMMAMEHNEIPSSSENTITPSLYAEDDFPGSMDQNNRVYYSPSIGPGGNVDAEISVTLLPGERVFMTYEFYSWSTEKWTPVVTEIIDGNQGGFLHRILPLSPNDPIPGLYRITLSSDSTRSISSWIHLEYSAW</sequence>
<evidence type="ECO:0000256" key="1">
    <source>
        <dbReference type="SAM" id="Phobius"/>
    </source>
</evidence>
<protein>
    <submittedName>
        <fullName evidence="2">Uncharacterized protein</fullName>
    </submittedName>
</protein>
<keyword evidence="1" id="KW-0472">Membrane</keyword>
<feature type="transmembrane region" description="Helical" evidence="1">
    <location>
        <begin position="6"/>
        <end position="28"/>
    </location>
</feature>
<reference evidence="2 3" key="1">
    <citation type="submission" date="2016-08" db="EMBL/GenBank/DDBJ databases">
        <title>Genome sequencing of Paenibacillus sp. TI45-13ar, isolated from Korean traditional nuruk.</title>
        <authorList>
            <person name="Kim S.-J."/>
        </authorList>
    </citation>
    <scope>NUCLEOTIDE SEQUENCE [LARGE SCALE GENOMIC DNA]</scope>
    <source>
        <strain evidence="2 3">TI45-13ar</strain>
    </source>
</reference>
<organism evidence="2 3">
    <name type="scientific">Paenibacillus nuruki</name>
    <dbReference type="NCBI Taxonomy" id="1886670"/>
    <lineage>
        <taxon>Bacteria</taxon>
        <taxon>Bacillati</taxon>
        <taxon>Bacillota</taxon>
        <taxon>Bacilli</taxon>
        <taxon>Bacillales</taxon>
        <taxon>Paenibacillaceae</taxon>
        <taxon>Paenibacillus</taxon>
    </lineage>
</organism>
<evidence type="ECO:0000313" key="2">
    <source>
        <dbReference type="EMBL" id="ODP27282.1"/>
    </source>
</evidence>
<keyword evidence="3" id="KW-1185">Reference proteome</keyword>
<comment type="caution">
    <text evidence="2">The sequence shown here is derived from an EMBL/GenBank/DDBJ whole genome shotgun (WGS) entry which is preliminary data.</text>
</comment>
<dbReference type="EMBL" id="MDER01000063">
    <property type="protein sequence ID" value="ODP27282.1"/>
    <property type="molecule type" value="Genomic_DNA"/>
</dbReference>
<keyword evidence="1" id="KW-1133">Transmembrane helix</keyword>
<proteinExistence type="predicted"/>
<keyword evidence="1" id="KW-0812">Transmembrane</keyword>
<dbReference type="Proteomes" id="UP000094578">
    <property type="component" value="Unassembled WGS sequence"/>
</dbReference>
<evidence type="ECO:0000313" key="3">
    <source>
        <dbReference type="Proteomes" id="UP000094578"/>
    </source>
</evidence>
<accession>A0A1E3L0G0</accession>